<sequence>MSLSVLSAVSGIPATTIERYLREDPTEVGKNDYGTAQLGRLALMRALVDIGGHSLSEVAEIMGAVGAVEPPTVSRPDSGGSGAGAPLAVGELLTDALRLALGRLASGARTASTAR</sequence>
<geneLocation type="plasmid" evidence="2 3">
    <name>pSCL4</name>
</geneLocation>
<keyword evidence="3" id="KW-1185">Reference proteome</keyword>
<dbReference type="GeneID" id="93734417"/>
<dbReference type="RefSeq" id="WP_003958075.1">
    <property type="nucleotide sequence ID" value="NZ_CM000914.1"/>
</dbReference>
<accession>B5H1D6</accession>
<dbReference type="AlphaFoldDB" id="B5H1D6"/>
<proteinExistence type="predicted"/>
<gene>
    <name evidence="2" type="ORF">SCLAV_p1345</name>
</gene>
<reference evidence="2 3" key="1">
    <citation type="journal article" date="2010" name="Genome Biol. Evol.">
        <title>The sequence of a 1.8-mb bacterial linear plasmid reveals a rich evolutionary reservoir of secondary metabolic pathways.</title>
        <authorList>
            <person name="Medema M.H."/>
            <person name="Trefzer A."/>
            <person name="Kovalchuk A."/>
            <person name="van den Berg M."/>
            <person name="Mueller U."/>
            <person name="Heijne W."/>
            <person name="Wu L."/>
            <person name="Alam M.T."/>
            <person name="Ronning C.M."/>
            <person name="Nierman W.C."/>
            <person name="Bovenberg R.A.L."/>
            <person name="Breitling R."/>
            <person name="Takano E."/>
        </authorList>
    </citation>
    <scope>NUCLEOTIDE SEQUENCE [LARGE SCALE GENOMIC DNA]</scope>
    <source>
        <strain evidence="3">ATCC 27064 / DSM 738 / JCM 4710 / NBRC 13307 / NCIMB 12785 / NRRL 3585 / VKM Ac-602</strain>
        <plasmid evidence="2">pSCL4</plasmid>
    </source>
</reference>
<feature type="domain" description="HTH merR-type" evidence="1">
    <location>
        <begin position="1"/>
        <end position="62"/>
    </location>
</feature>
<organism evidence="2 3">
    <name type="scientific">Streptomyces clavuligerus</name>
    <dbReference type="NCBI Taxonomy" id="1901"/>
    <lineage>
        <taxon>Bacteria</taxon>
        <taxon>Bacillati</taxon>
        <taxon>Actinomycetota</taxon>
        <taxon>Actinomycetes</taxon>
        <taxon>Kitasatosporales</taxon>
        <taxon>Streptomycetaceae</taxon>
        <taxon>Streptomyces</taxon>
    </lineage>
</organism>
<dbReference type="GO" id="GO:0006355">
    <property type="term" value="P:regulation of DNA-templated transcription"/>
    <property type="evidence" value="ECO:0007669"/>
    <property type="project" value="InterPro"/>
</dbReference>
<name>B5H1D6_STRCL</name>
<dbReference type="GO" id="GO:0003677">
    <property type="term" value="F:DNA binding"/>
    <property type="evidence" value="ECO:0007669"/>
    <property type="project" value="InterPro"/>
</dbReference>
<protein>
    <recommendedName>
        <fullName evidence="1">HTH merR-type domain-containing protein</fullName>
    </recommendedName>
</protein>
<dbReference type="OrthoDB" id="5242095at2"/>
<dbReference type="EMBL" id="CM000914">
    <property type="protein sequence ID" value="EFG04829.2"/>
    <property type="molecule type" value="Genomic_DNA"/>
</dbReference>
<dbReference type="Pfam" id="PF13411">
    <property type="entry name" value="MerR_1"/>
    <property type="match status" value="1"/>
</dbReference>
<keyword evidence="2" id="KW-0614">Plasmid</keyword>
<evidence type="ECO:0000259" key="1">
    <source>
        <dbReference type="Pfam" id="PF13411"/>
    </source>
</evidence>
<dbReference type="InterPro" id="IPR000551">
    <property type="entry name" value="MerR-type_HTH_dom"/>
</dbReference>
<dbReference type="Proteomes" id="UP000002357">
    <property type="component" value="Plasmid pSCL4"/>
</dbReference>
<evidence type="ECO:0000313" key="2">
    <source>
        <dbReference type="EMBL" id="EFG04829.2"/>
    </source>
</evidence>
<evidence type="ECO:0000313" key="3">
    <source>
        <dbReference type="Proteomes" id="UP000002357"/>
    </source>
</evidence>